<reference evidence="3 4" key="1">
    <citation type="submission" date="2015-10" db="EMBL/GenBank/DDBJ databases">
        <title>Draft genome sequence of Novosphingobium fuchskuhlense DSM 25065 isolated from a surface water sample of the southwest basin of Lake Grosse Fuchskuhle.</title>
        <authorList>
            <person name="Ruckert C."/>
            <person name="Winkler A."/>
            <person name="Glaeser J."/>
            <person name="Grossart H.-P."/>
            <person name="Kalinowski J."/>
            <person name="Glaeser S."/>
        </authorList>
    </citation>
    <scope>NUCLEOTIDE SEQUENCE [LARGE SCALE GENOMIC DNA]</scope>
    <source>
        <strain evidence="3 4">FNE08-7</strain>
    </source>
</reference>
<feature type="signal peptide" evidence="2">
    <location>
        <begin position="1"/>
        <end position="26"/>
    </location>
</feature>
<feature type="region of interest" description="Disordered" evidence="1">
    <location>
        <begin position="95"/>
        <end position="114"/>
    </location>
</feature>
<evidence type="ECO:0000256" key="2">
    <source>
        <dbReference type="SAM" id="SignalP"/>
    </source>
</evidence>
<dbReference type="STRING" id="1117702.AQZ52_15820"/>
<dbReference type="RefSeq" id="WP_067913169.1">
    <property type="nucleotide sequence ID" value="NZ_KQ954246.1"/>
</dbReference>
<protein>
    <submittedName>
        <fullName evidence="3">Uncharacterized protein</fullName>
    </submittedName>
</protein>
<dbReference type="Proteomes" id="UP000058012">
    <property type="component" value="Unassembled WGS sequence"/>
</dbReference>
<evidence type="ECO:0000313" key="4">
    <source>
        <dbReference type="Proteomes" id="UP000058012"/>
    </source>
</evidence>
<feature type="compositionally biased region" description="Low complexity" evidence="1">
    <location>
        <begin position="95"/>
        <end position="107"/>
    </location>
</feature>
<evidence type="ECO:0000313" key="3">
    <source>
        <dbReference type="EMBL" id="KUR70314.1"/>
    </source>
</evidence>
<dbReference type="AlphaFoldDB" id="A0A117UT06"/>
<keyword evidence="4" id="KW-1185">Reference proteome</keyword>
<gene>
    <name evidence="3" type="ORF">AQZ52_15820</name>
</gene>
<proteinExistence type="predicted"/>
<sequence length="114" mass="11433">MNPTKTAAGLAAIALMLGTAPAPALAGPATSAWGTMGSNGSSTQAINSALLHKTEGENAQLQTIGKDVTSMYRSVTSCGYCVYNQINGDSNSINGNTISGSNSGQTTATGTFKN</sequence>
<dbReference type="EMBL" id="LLZS01000009">
    <property type="protein sequence ID" value="KUR70314.1"/>
    <property type="molecule type" value="Genomic_DNA"/>
</dbReference>
<evidence type="ECO:0000256" key="1">
    <source>
        <dbReference type="SAM" id="MobiDB-lite"/>
    </source>
</evidence>
<organism evidence="3 4">
    <name type="scientific">Novosphingobium fuchskuhlense</name>
    <dbReference type="NCBI Taxonomy" id="1117702"/>
    <lineage>
        <taxon>Bacteria</taxon>
        <taxon>Pseudomonadati</taxon>
        <taxon>Pseudomonadota</taxon>
        <taxon>Alphaproteobacteria</taxon>
        <taxon>Sphingomonadales</taxon>
        <taxon>Sphingomonadaceae</taxon>
        <taxon>Novosphingobium</taxon>
    </lineage>
</organism>
<keyword evidence="2" id="KW-0732">Signal</keyword>
<name>A0A117UT06_9SPHN</name>
<comment type="caution">
    <text evidence="3">The sequence shown here is derived from an EMBL/GenBank/DDBJ whole genome shotgun (WGS) entry which is preliminary data.</text>
</comment>
<feature type="chain" id="PRO_5007156899" evidence="2">
    <location>
        <begin position="27"/>
        <end position="114"/>
    </location>
</feature>
<accession>A0A117UT06</accession>